<evidence type="ECO:0000259" key="3">
    <source>
        <dbReference type="Pfam" id="PF09335"/>
    </source>
</evidence>
<dbReference type="Pfam" id="PF09335">
    <property type="entry name" value="VTT_dom"/>
    <property type="match status" value="1"/>
</dbReference>
<feature type="region of interest" description="Disordered" evidence="1">
    <location>
        <begin position="111"/>
        <end position="208"/>
    </location>
</feature>
<evidence type="ECO:0000313" key="5">
    <source>
        <dbReference type="Proteomes" id="UP000244005"/>
    </source>
</evidence>
<dbReference type="PANTHER" id="PTHR46826">
    <property type="match status" value="1"/>
</dbReference>
<feature type="transmembrane region" description="Helical" evidence="2">
    <location>
        <begin position="288"/>
        <end position="318"/>
    </location>
</feature>
<protein>
    <recommendedName>
        <fullName evidence="3">VTT domain-containing protein</fullName>
    </recommendedName>
</protein>
<gene>
    <name evidence="4" type="ORF">MARPO_0066s0111</name>
</gene>
<feature type="transmembrane region" description="Helical" evidence="2">
    <location>
        <begin position="214"/>
        <end position="239"/>
    </location>
</feature>
<keyword evidence="2" id="KW-0812">Transmembrane</keyword>
<feature type="compositionally biased region" description="Polar residues" evidence="1">
    <location>
        <begin position="124"/>
        <end position="133"/>
    </location>
</feature>
<evidence type="ECO:0000313" key="4">
    <source>
        <dbReference type="EMBL" id="PTQ36163.1"/>
    </source>
</evidence>
<keyword evidence="5" id="KW-1185">Reference proteome</keyword>
<name>A0A2R6WQR6_MARPO</name>
<accession>A0A2R6WQR6</accession>
<dbReference type="PANTHER" id="PTHR46826:SF1">
    <property type="entry name" value="TVP38_TMEM64 FAMILY MEMBRANE PROTEIN YDJX"/>
    <property type="match status" value="1"/>
</dbReference>
<dbReference type="InterPro" id="IPR032816">
    <property type="entry name" value="VTT_dom"/>
</dbReference>
<evidence type="ECO:0000256" key="2">
    <source>
        <dbReference type="SAM" id="Phobius"/>
    </source>
</evidence>
<feature type="compositionally biased region" description="Basic and acidic residues" evidence="1">
    <location>
        <begin position="194"/>
        <end position="207"/>
    </location>
</feature>
<proteinExistence type="predicted"/>
<sequence>MAVGLLPGRISSCTSNCVLGSDVINTAGCSCRVASMSMPSSSARAFMSLRSFEARTSSFSSFYDLLYVYPVHRFSSSLAGVCLRRKSLSGPPLGQPCLRIGNDQRRSLLRASATKDTGRKRDVVSQSNRNGTHISHPPQRFPVPRNGKAEEELRSETEVQEEQEHIATGENGLSRKDDHSEIPSPVLSSSNDSASKEGNVEEQKQEEGGFSGGAALGTIAAGLGLVAVLGGFGALGFFYKEQINAILIQFSDFIEGYGPAGYGLFVLVYASLEVLAIPAIPLTMSAGLLFGTGVGTIIVSIAGTIAATGAFLIARYLARDRILAMAKNNKKFLAIDKAIGEDGFRVVTLLRLSPLLPFSLGNYLYGLTSVKLGPYVLGSWLGMLPGTWAYVSAGAIGRAFIQSEAEQIWTGAPEQLWTLGLGLAATIFAATYVTRLAKEALKDID</sequence>
<feature type="transmembrane region" description="Helical" evidence="2">
    <location>
        <begin position="260"/>
        <end position="282"/>
    </location>
</feature>
<evidence type="ECO:0000256" key="1">
    <source>
        <dbReference type="SAM" id="MobiDB-lite"/>
    </source>
</evidence>
<dbReference type="EMBL" id="KZ772738">
    <property type="protein sequence ID" value="PTQ36163.1"/>
    <property type="molecule type" value="Genomic_DNA"/>
</dbReference>
<feature type="transmembrane region" description="Helical" evidence="2">
    <location>
        <begin position="416"/>
        <end position="434"/>
    </location>
</feature>
<feature type="domain" description="VTT" evidence="3">
    <location>
        <begin position="277"/>
        <end position="395"/>
    </location>
</feature>
<dbReference type="Gramene" id="Mp4g00300.1">
    <property type="protein sequence ID" value="Mp4g00300.1.cds"/>
    <property type="gene ID" value="Mp4g00300"/>
</dbReference>
<keyword evidence="2" id="KW-1133">Transmembrane helix</keyword>
<reference evidence="5" key="1">
    <citation type="journal article" date="2017" name="Cell">
        <title>Insights into land plant evolution garnered from the Marchantia polymorpha genome.</title>
        <authorList>
            <person name="Bowman J.L."/>
            <person name="Kohchi T."/>
            <person name="Yamato K.T."/>
            <person name="Jenkins J."/>
            <person name="Shu S."/>
            <person name="Ishizaki K."/>
            <person name="Yamaoka S."/>
            <person name="Nishihama R."/>
            <person name="Nakamura Y."/>
            <person name="Berger F."/>
            <person name="Adam C."/>
            <person name="Aki S.S."/>
            <person name="Althoff F."/>
            <person name="Araki T."/>
            <person name="Arteaga-Vazquez M.A."/>
            <person name="Balasubrmanian S."/>
            <person name="Barry K."/>
            <person name="Bauer D."/>
            <person name="Boehm C.R."/>
            <person name="Briginshaw L."/>
            <person name="Caballero-Perez J."/>
            <person name="Catarino B."/>
            <person name="Chen F."/>
            <person name="Chiyoda S."/>
            <person name="Chovatia M."/>
            <person name="Davies K.M."/>
            <person name="Delmans M."/>
            <person name="Demura T."/>
            <person name="Dierschke T."/>
            <person name="Dolan L."/>
            <person name="Dorantes-Acosta A.E."/>
            <person name="Eklund D.M."/>
            <person name="Florent S.N."/>
            <person name="Flores-Sandoval E."/>
            <person name="Fujiyama A."/>
            <person name="Fukuzawa H."/>
            <person name="Galik B."/>
            <person name="Grimanelli D."/>
            <person name="Grimwood J."/>
            <person name="Grossniklaus U."/>
            <person name="Hamada T."/>
            <person name="Haseloff J."/>
            <person name="Hetherington A.J."/>
            <person name="Higo A."/>
            <person name="Hirakawa Y."/>
            <person name="Hundley H.N."/>
            <person name="Ikeda Y."/>
            <person name="Inoue K."/>
            <person name="Inoue S.I."/>
            <person name="Ishida S."/>
            <person name="Jia Q."/>
            <person name="Kakita M."/>
            <person name="Kanazawa T."/>
            <person name="Kawai Y."/>
            <person name="Kawashima T."/>
            <person name="Kennedy M."/>
            <person name="Kinose K."/>
            <person name="Kinoshita T."/>
            <person name="Kohara Y."/>
            <person name="Koide E."/>
            <person name="Komatsu K."/>
            <person name="Kopischke S."/>
            <person name="Kubo M."/>
            <person name="Kyozuka J."/>
            <person name="Lagercrantz U."/>
            <person name="Lin S.S."/>
            <person name="Lindquist E."/>
            <person name="Lipzen A.M."/>
            <person name="Lu C.W."/>
            <person name="De Luna E."/>
            <person name="Martienssen R.A."/>
            <person name="Minamino N."/>
            <person name="Mizutani M."/>
            <person name="Mizutani M."/>
            <person name="Mochizuki N."/>
            <person name="Monte I."/>
            <person name="Mosher R."/>
            <person name="Nagasaki H."/>
            <person name="Nakagami H."/>
            <person name="Naramoto S."/>
            <person name="Nishitani K."/>
            <person name="Ohtani M."/>
            <person name="Okamoto T."/>
            <person name="Okumura M."/>
            <person name="Phillips J."/>
            <person name="Pollak B."/>
            <person name="Reinders A."/>
            <person name="Rovekamp M."/>
            <person name="Sano R."/>
            <person name="Sawa S."/>
            <person name="Schmid M.W."/>
            <person name="Shirakawa M."/>
            <person name="Solano R."/>
            <person name="Spunde A."/>
            <person name="Suetsugu N."/>
            <person name="Sugano S."/>
            <person name="Sugiyama A."/>
            <person name="Sun R."/>
            <person name="Suzuki Y."/>
            <person name="Takenaka M."/>
            <person name="Takezawa D."/>
            <person name="Tomogane H."/>
            <person name="Tsuzuki M."/>
            <person name="Ueda T."/>
            <person name="Umeda M."/>
            <person name="Ward J.M."/>
            <person name="Watanabe Y."/>
            <person name="Yazaki K."/>
            <person name="Yokoyama R."/>
            <person name="Yoshitake Y."/>
            <person name="Yotsui I."/>
            <person name="Zachgo S."/>
            <person name="Schmutz J."/>
        </authorList>
    </citation>
    <scope>NUCLEOTIDE SEQUENCE [LARGE SCALE GENOMIC DNA]</scope>
    <source>
        <strain evidence="5">Tak-1</strain>
    </source>
</reference>
<dbReference type="InterPro" id="IPR053240">
    <property type="entry name" value="VTT_domain"/>
</dbReference>
<keyword evidence="2" id="KW-0472">Membrane</keyword>
<dbReference type="OrthoDB" id="166803at2759"/>
<dbReference type="Proteomes" id="UP000244005">
    <property type="component" value="Unassembled WGS sequence"/>
</dbReference>
<dbReference type="AlphaFoldDB" id="A0A2R6WQR6"/>
<feature type="compositionally biased region" description="Basic and acidic residues" evidence="1">
    <location>
        <begin position="147"/>
        <end position="181"/>
    </location>
</feature>
<organism evidence="4 5">
    <name type="scientific">Marchantia polymorpha</name>
    <name type="common">Common liverwort</name>
    <name type="synonym">Marchantia aquatica</name>
    <dbReference type="NCBI Taxonomy" id="3197"/>
    <lineage>
        <taxon>Eukaryota</taxon>
        <taxon>Viridiplantae</taxon>
        <taxon>Streptophyta</taxon>
        <taxon>Embryophyta</taxon>
        <taxon>Marchantiophyta</taxon>
        <taxon>Marchantiopsida</taxon>
        <taxon>Marchantiidae</taxon>
        <taxon>Marchantiales</taxon>
        <taxon>Marchantiaceae</taxon>
        <taxon>Marchantia</taxon>
    </lineage>
</organism>
<feature type="transmembrane region" description="Helical" evidence="2">
    <location>
        <begin position="375"/>
        <end position="396"/>
    </location>
</feature>